<feature type="binding site" evidence="9">
    <location>
        <position position="97"/>
    </location>
    <ligand>
        <name>substrate</name>
    </ligand>
</feature>
<evidence type="ECO:0000313" key="12">
    <source>
        <dbReference type="EMBL" id="OGF67366.1"/>
    </source>
</evidence>
<organism evidence="12 13">
    <name type="scientific">Candidatus Fischerbacteria bacterium RBG_13_37_8</name>
    <dbReference type="NCBI Taxonomy" id="1817863"/>
    <lineage>
        <taxon>Bacteria</taxon>
        <taxon>Candidatus Fischeribacteriota</taxon>
    </lineage>
</organism>
<dbReference type="PANTHER" id="PTHR13914">
    <property type="entry name" value="PROLINE OXIDASE"/>
    <property type="match status" value="1"/>
</dbReference>
<name>A0A1F5VVC9_9BACT</name>
<feature type="binding site" evidence="10">
    <location>
        <position position="132"/>
    </location>
    <ligand>
        <name>FAD</name>
        <dbReference type="ChEBI" id="CHEBI:57692"/>
    </ligand>
</feature>
<evidence type="ECO:0000256" key="9">
    <source>
        <dbReference type="PIRSR" id="PIRSR000196-1"/>
    </source>
</evidence>
<protein>
    <recommendedName>
        <fullName evidence="2">proline dehydrogenase</fullName>
        <ecNumber evidence="2">1.5.5.2</ecNumber>
    </recommendedName>
</protein>
<dbReference type="GO" id="GO:0000166">
    <property type="term" value="F:nucleotide binding"/>
    <property type="evidence" value="ECO:0007669"/>
    <property type="project" value="UniProtKB-KW"/>
</dbReference>
<dbReference type="InterPro" id="IPR002872">
    <property type="entry name" value="Proline_DH_dom"/>
</dbReference>
<dbReference type="STRING" id="1817863.A2Y62_07365"/>
<evidence type="ECO:0000256" key="5">
    <source>
        <dbReference type="ARBA" id="ARBA00022827"/>
    </source>
</evidence>
<proteinExistence type="predicted"/>
<dbReference type="UniPathway" id="UPA00261">
    <property type="reaction ID" value="UER00373"/>
</dbReference>
<dbReference type="InterPro" id="IPR015659">
    <property type="entry name" value="Proline_oxidase"/>
</dbReference>
<evidence type="ECO:0000259" key="11">
    <source>
        <dbReference type="Pfam" id="PF01619"/>
    </source>
</evidence>
<dbReference type="EC" id="1.5.5.2" evidence="2"/>
<dbReference type="GO" id="GO:0004657">
    <property type="term" value="F:proline dehydrogenase activity"/>
    <property type="evidence" value="ECO:0007669"/>
    <property type="project" value="UniProtKB-EC"/>
</dbReference>
<dbReference type="SUPFAM" id="SSF51730">
    <property type="entry name" value="FAD-linked oxidoreductase"/>
    <property type="match status" value="1"/>
</dbReference>
<feature type="binding site" evidence="10">
    <location>
        <begin position="223"/>
        <end position="224"/>
    </location>
    <ligand>
        <name>FAD</name>
        <dbReference type="ChEBI" id="CHEBI:57692"/>
    </ligand>
</feature>
<dbReference type="InterPro" id="IPR008219">
    <property type="entry name" value="PRODH_bac_arc"/>
</dbReference>
<dbReference type="Gene3D" id="3.20.20.220">
    <property type="match status" value="1"/>
</dbReference>
<feature type="binding site" evidence="10">
    <location>
        <begin position="184"/>
        <end position="186"/>
    </location>
    <ligand>
        <name>FAD</name>
        <dbReference type="ChEBI" id="CHEBI:57692"/>
    </ligand>
</feature>
<comment type="pathway">
    <text evidence="1">Amino-acid degradation; L-proline degradation into L-glutamate; L-glutamate from L-proline: step 1/2.</text>
</comment>
<dbReference type="EMBL" id="MFGW01000060">
    <property type="protein sequence ID" value="OGF67366.1"/>
    <property type="molecule type" value="Genomic_DNA"/>
</dbReference>
<feature type="domain" description="Proline dehydrogenase" evidence="11">
    <location>
        <begin position="43"/>
        <end position="293"/>
    </location>
</feature>
<dbReference type="Pfam" id="PF01619">
    <property type="entry name" value="Pro_dh"/>
    <property type="match status" value="1"/>
</dbReference>
<evidence type="ECO:0000313" key="13">
    <source>
        <dbReference type="Proteomes" id="UP000178943"/>
    </source>
</evidence>
<dbReference type="PIRSF" id="PIRSF000196">
    <property type="entry name" value="Pro_dehydrog"/>
    <property type="match status" value="1"/>
</dbReference>
<comment type="cofactor">
    <cofactor evidence="10">
        <name>FAD</name>
        <dbReference type="ChEBI" id="CHEBI:57692"/>
    </cofactor>
    <text evidence="10">Binds 1 FAD per subunit.</text>
</comment>
<accession>A0A1F5VVC9</accession>
<sequence length="301" mass="35178">MLLRSILLYLSRKKKFAESIMKFSVFNKMALRFVAGHTINDAVESAHKLNQTKITATFDHLGENVLTDEQAIESANEYIVILNEINKHKCIANASLKLTQMGLDISPSLCLSNVEKIVKRANELNNFIRIDMESSNYTDLTLDIFQKLRKQYNNVGIVIQAYLYRSEKDIDEILKMKGSIRLCKGAYMEPSTVAFKKKKETDLNFIKLTEKLLLDSEYHAIATHDEKMIQATLDIAKKNNVPNNHYEFQMLYGIRRERQLELVQQGYNMRIYVPYGKEWYPYFMRRLGERPANIFFILKYM</sequence>
<evidence type="ECO:0000256" key="3">
    <source>
        <dbReference type="ARBA" id="ARBA00022630"/>
    </source>
</evidence>
<keyword evidence="7" id="KW-0642">Proline metabolism</keyword>
<evidence type="ECO:0000256" key="1">
    <source>
        <dbReference type="ARBA" id="ARBA00004739"/>
    </source>
</evidence>
<keyword evidence="6" id="KW-0560">Oxidoreductase</keyword>
<reference evidence="12 13" key="1">
    <citation type="journal article" date="2016" name="Nat. Commun.">
        <title>Thousands of microbial genomes shed light on interconnected biogeochemical processes in an aquifer system.</title>
        <authorList>
            <person name="Anantharaman K."/>
            <person name="Brown C.T."/>
            <person name="Hug L.A."/>
            <person name="Sharon I."/>
            <person name="Castelle C.J."/>
            <person name="Probst A.J."/>
            <person name="Thomas B.C."/>
            <person name="Singh A."/>
            <person name="Wilkins M.J."/>
            <person name="Karaoz U."/>
            <person name="Brodie E.L."/>
            <person name="Williams K.H."/>
            <person name="Hubbard S.S."/>
            <person name="Banfield J.F."/>
        </authorList>
    </citation>
    <scope>NUCLEOTIDE SEQUENCE [LARGE SCALE GENOMIC DNA]</scope>
</reference>
<dbReference type="PANTHER" id="PTHR13914:SF0">
    <property type="entry name" value="PROLINE DEHYDROGENASE 1, MITOCHONDRIAL"/>
    <property type="match status" value="1"/>
</dbReference>
<feature type="binding site" evidence="10">
    <location>
        <position position="198"/>
    </location>
    <ligand>
        <name>FAD</name>
        <dbReference type="ChEBI" id="CHEBI:57692"/>
    </ligand>
</feature>
<dbReference type="InterPro" id="IPR029041">
    <property type="entry name" value="FAD-linked_oxidoreductase-like"/>
</dbReference>
<dbReference type="Proteomes" id="UP000178943">
    <property type="component" value="Unassembled WGS sequence"/>
</dbReference>
<keyword evidence="4 10" id="KW-0547">Nucleotide-binding</keyword>
<gene>
    <name evidence="12" type="ORF">A2Y62_07365</name>
</gene>
<feature type="binding site" evidence="9">
    <location>
        <position position="285"/>
    </location>
    <ligand>
        <name>substrate</name>
    </ligand>
</feature>
<feature type="binding site" evidence="9">
    <location>
        <position position="286"/>
    </location>
    <ligand>
        <name>substrate</name>
    </ligand>
</feature>
<evidence type="ECO:0000256" key="10">
    <source>
        <dbReference type="PIRSR" id="PIRSR000196-2"/>
    </source>
</evidence>
<keyword evidence="3" id="KW-0285">Flavoprotein</keyword>
<keyword evidence="5 10" id="KW-0274">FAD</keyword>
<evidence type="ECO:0000256" key="7">
    <source>
        <dbReference type="ARBA" id="ARBA00023062"/>
    </source>
</evidence>
<dbReference type="AlphaFoldDB" id="A0A1F5VVC9"/>
<comment type="catalytic activity">
    <reaction evidence="8">
        <text>L-proline + a quinone = (S)-1-pyrroline-5-carboxylate + a quinol + H(+)</text>
        <dbReference type="Rhea" id="RHEA:23784"/>
        <dbReference type="ChEBI" id="CHEBI:15378"/>
        <dbReference type="ChEBI" id="CHEBI:17388"/>
        <dbReference type="ChEBI" id="CHEBI:24646"/>
        <dbReference type="ChEBI" id="CHEBI:60039"/>
        <dbReference type="ChEBI" id="CHEBI:132124"/>
        <dbReference type="EC" id="1.5.5.2"/>
    </reaction>
</comment>
<evidence type="ECO:0000256" key="4">
    <source>
        <dbReference type="ARBA" id="ARBA00022741"/>
    </source>
</evidence>
<feature type="binding site" evidence="10">
    <location>
        <position position="160"/>
    </location>
    <ligand>
        <name>FAD</name>
        <dbReference type="ChEBI" id="CHEBI:57692"/>
    </ligand>
</feature>
<evidence type="ECO:0000256" key="8">
    <source>
        <dbReference type="ARBA" id="ARBA00048779"/>
    </source>
</evidence>
<dbReference type="GO" id="GO:0010133">
    <property type="term" value="P:L-proline catabolic process to L-glutamate"/>
    <property type="evidence" value="ECO:0007669"/>
    <property type="project" value="UniProtKB-UniPathway"/>
</dbReference>
<comment type="caution">
    <text evidence="12">The sequence shown here is derived from an EMBL/GenBank/DDBJ whole genome shotgun (WGS) entry which is preliminary data.</text>
</comment>
<evidence type="ECO:0000256" key="6">
    <source>
        <dbReference type="ARBA" id="ARBA00023002"/>
    </source>
</evidence>
<evidence type="ECO:0000256" key="2">
    <source>
        <dbReference type="ARBA" id="ARBA00012695"/>
    </source>
</evidence>